<dbReference type="Pfam" id="PF18198">
    <property type="entry name" value="AAA_lid_11"/>
    <property type="match status" value="1"/>
</dbReference>
<dbReference type="Pfam" id="PF12774">
    <property type="entry name" value="AAA_6"/>
    <property type="match status" value="1"/>
</dbReference>
<keyword evidence="9" id="KW-0677">Repeat</keyword>
<dbReference type="GO" id="GO:0008569">
    <property type="term" value="F:minus-end-directed microtubule motor activity"/>
    <property type="evidence" value="ECO:0007669"/>
    <property type="project" value="InterPro"/>
</dbReference>
<dbReference type="PANTHER" id="PTHR45703:SF22">
    <property type="entry name" value="DYNEIN CYTOPLASMIC 2 HEAVY CHAIN 1"/>
    <property type="match status" value="1"/>
</dbReference>
<feature type="coiled-coil region" evidence="19">
    <location>
        <begin position="1000"/>
        <end position="1030"/>
    </location>
</feature>
<evidence type="ECO:0000259" key="22">
    <source>
        <dbReference type="Pfam" id="PF08393"/>
    </source>
</evidence>
<feature type="domain" description="Dynein heavy chain region D6 P-loop" evidence="20">
    <location>
        <begin position="3370"/>
        <end position="3478"/>
    </location>
</feature>
<dbReference type="Gene3D" id="1.10.8.710">
    <property type="match status" value="1"/>
</dbReference>
<keyword evidence="13" id="KW-0243">Dynein</keyword>
<dbReference type="InterPro" id="IPR013602">
    <property type="entry name" value="Dynein_heavy_linker"/>
</dbReference>
<feature type="coiled-coil region" evidence="19">
    <location>
        <begin position="2796"/>
        <end position="2823"/>
    </location>
</feature>
<dbReference type="Proteomes" id="UP001353858">
    <property type="component" value="Unassembled WGS sequence"/>
</dbReference>
<dbReference type="GO" id="GO:0005524">
    <property type="term" value="F:ATP binding"/>
    <property type="evidence" value="ECO:0007669"/>
    <property type="project" value="UniProtKB-KW"/>
</dbReference>
<dbReference type="InterPro" id="IPR049400">
    <property type="entry name" value="DYNC2H1_AAA_dom"/>
</dbReference>
<dbReference type="GO" id="GO:1902850">
    <property type="term" value="P:microtubule cytoskeleton organization involved in mitosis"/>
    <property type="evidence" value="ECO:0007669"/>
    <property type="project" value="UniProtKB-ARBA"/>
</dbReference>
<comment type="similarity">
    <text evidence="3">Belongs to the dynein heavy chain family.</text>
</comment>
<dbReference type="Gene3D" id="1.20.58.1120">
    <property type="match status" value="1"/>
</dbReference>
<dbReference type="Pfam" id="PF12775">
    <property type="entry name" value="AAA_7"/>
    <property type="match status" value="1"/>
</dbReference>
<dbReference type="Pfam" id="PF12777">
    <property type="entry name" value="MT"/>
    <property type="match status" value="1"/>
</dbReference>
<dbReference type="GO" id="GO:0030286">
    <property type="term" value="C:dynein complex"/>
    <property type="evidence" value="ECO:0007669"/>
    <property type="project" value="UniProtKB-KW"/>
</dbReference>
<proteinExistence type="inferred from homology"/>
<dbReference type="Pfam" id="PF18199">
    <property type="entry name" value="Dynein_C"/>
    <property type="match status" value="1"/>
</dbReference>
<evidence type="ECO:0000256" key="14">
    <source>
        <dbReference type="ARBA" id="ARBA00023054"/>
    </source>
</evidence>
<dbReference type="FunFam" id="3.40.50.300:FF:000598">
    <property type="entry name" value="Dynein cytoplasmic 2 heavy chain 1"/>
    <property type="match status" value="1"/>
</dbReference>
<dbReference type="GO" id="GO:0005938">
    <property type="term" value="C:cell cortex"/>
    <property type="evidence" value="ECO:0007669"/>
    <property type="project" value="UniProtKB-ARBA"/>
</dbReference>
<dbReference type="Gene3D" id="1.20.140.100">
    <property type="entry name" value="Dynein heavy chain, N-terminal domain 2"/>
    <property type="match status" value="1"/>
</dbReference>
<sequence length="3946" mass="452708">MDNPKKKILSLTRIHFDVPEINDVSDVIGEQMLDEFITTPNILKMYATMVSENQKRIKFYFDVCIAIRVNCTSNVYLQIYHQYEKLLVIYKIKANKLTNENLLSTIQVTTVNGSPTVTLYHNLQNVFSPLFVKQERRSASHTNIQRQLASLQAGLQNSLLSPDHYSLGDVDANSLTVILSLEHEVDYWTNVANISKGKERQSSTTFRDILQPLARDFSVLDALPLSDVEDLLENAHNILDDLWHSDPPYAKIRMQYLMDLIATDIVKCVSKNLTGVSVWTMQYNSVSELLQQCMTVVNHWASSCKQLTQIFWPNYSMHTWSGDPYVPQNLVNLANRLQEILDIRTIHRQLVCLLTSSEEKELNTNLIYEFKRYAELINRPVLKKTLLSERQCLLTLLKDHLNQLHDQLSAEVSSGLIKYDTPEVINEILKVKQLESKASEVKNISEKILNDLEGFDELTLVIMQLLKDIKQQHTELFDSWVNGVMLKIKDKTLSLQGTDQVIEFSKNKLMKVNYSPDLVTLIQEVRQLMVLGYHVPSNIEDAANYAKKFMKHANILQQIANFHNTIGDRMIPSQRPMMLASALNLAKLVQEQEVVSWDNIERVEQYIKNLQIAVEKLSNENNLLATYHFQIMDKISALNDTDLIKYFHCWKETTKNLREIIIQIENKGFQSLRLWKTEIDHQLYIVLEKQYLKSLDTLHLYLPEIHADLIYRDSQLQLSPDAKSLREKYHQQLKQFLDIPKTFRGVNSSKENVFLPIIENNKNDLDKVNQHADDLITQLNGVVKHWQSWLTLGTLDTSQLSSWEHWELHFRASKTFGQEIAKLPSTEERVGCFIIGLSWLRSDLESHNRSYWSLLSLSLKDSIAQDVFKLQQYVDTSTATLNQQPLTLDQISETDASYSDILNQKDQMESLYKEMMNKTQILGSWTRDRVDSVYRLKAAWERLQSLLDNYEHIISKRMETMKITLKVACENLQNDIERFGAKWEQIKFKSQSGEMIGESVNRWQKHLQDIKDKRQHLQDLTAQFESYGNEEWIVFRKKSYRFDEFLSNWENKLERSSNNSVITLLLQEIQKYRAVVPVLKYVRGEDFTENHWMEVFSLLGVLPKPIDLVLLNDFLQKPEALLDNAEKLQVICKRAASEVVVRQAIGELDHWDVQCRFLFSEHKDVHNKKVFIIRDFKEILNKIGDNQSLLQSVKNAADYGSFSERAEMWETRLADLEEHLTSLAQIQRKWIYLEPIFGGGALVQERGRFERLDKDFKHLLAYVERDPKVTSLNRYPNLKNTLINLQEQLSRNKFPRFLFLGDDDLLEIVGQCSKEQVIQSHLKKLFSGIHSINLDSEGKKIVAMCSLQGETVLLNNLVNIDQPVEDWLNILVCEMQNCLKNLLSQCLRDGDNADPLKYPSQILCLADNLTFTTKCEQAIVNMTLKPLLVNYKTQLNHYSSLYFNESTDNSLSSLDDQYSNLIEIKLKALILDTIHHISVIEELLKTNVVKVDDWNWQKQLRYYSDGSGNVKIKMVNAEMDYSFEYLGNQPKLVRTPLTDKCFLTLLQAMHLGMGGNPYGPAGTGKTESVKALGSLLGRQVLVFNCDEGIDGASMGKILSGLARCGAWGCFDEFNRLDEATLSAVSMYIQPIQNALRMNFDTLTLLDHQVYFEFNFVQKTKINLQIDLNKHCGIFITLNPAGGNYGGRNKLPDSLKQLFRPVVMSHPDEEQIATTLLYCDGYKYASLISQKFIEIFSSARKLLSIQQHYDWGLRSIKTVLGNCGKTIKSFYKNGVNVTYETELQLAVSSLRVDILSKLTYADRIKFDALIQDVFPKTSVENFGEDAFIAALKVTFKSLNLEENSRQIEKCIELQQQLQQRMGVVLVGPPNSGKSTLRTLLFNTLIHMGKNLKQHVFNPKSMPRVQLLGQIDVDSRQWTDGSLDVHSWIVCDGDMDPEWVESLNSVLDDNKLLSLPSGWHIQFGPNSNFIFETHDLSYVSPATISRLGIIYLSEEDLDVSNVLAKFALKMNTSAWENYGQEYFCKALEWITNDTELLTTTSQISIALTGLSQLSDASTKTEIFIGILNGLGGYLSLASRQMFTENLSNWMGQMQPSTLFFYYNKDKDVVDVYDDREITSAASTDNNMPLILTSQIRYTITCLRTWLQRENEQHFLLVGPRGSAKNLILDYLVKERSDIELITIHCSANLSPQYVIQKLTQCCIIVNSSKGRMYKPKKGHLVLYFKNTQLLRNDSWGSNMLISFLQQFISYNGLFDHNLEWIGVEHVTVVCSTTNSSNLSSRFISSMRIYHVNLPQEEDINAIYTIYLTSIINRHFTKFTNWSNKKTNKITEMLLNLYSLILLYEALRLFEDRLINDDHRRQFEDIVNDLMKVHWNNPNALTIFSDHLYATLSNNDLLVKLTLKEWSDVIQKTIIQCEREGNALDILLTSEVLQLTSKIGKALSEPGGSVLLIGTSGVGRKSSIQLISTLLSANLISPIFLNWSQFNIDLKMVTAHFKIPGLYSTSELESLVVGLKDQMEQENYEGSLTDFFTKRVQKRLHLIVCLENNNTKFSEIITNCPALYNKCKVIWTSEWSIETLDCVPQMLIEKYAGVSKLTDARNVVAELKTKAKEQEEQLSNKQEKANTALDMISSTMKNANSQKNEMEKLKQQTEKESVHLNKRKKEIEEELKEVKPLIEAARAAISNIKAESLSEIRSLRAPPDVIRDILEGVLRLMGTQDTSWNSMKNFLSKRGVKEDIRSFDASRITSENREAVRRLISNRGDSFDPKNAKRASVAAAPLAAWVIANVRYSSVLENIKPLEREQNKLKQNLASAELQLHELSSGLVDVDTAVAKLKTQLSTYTKEAAEIEIHLRAAQSTIATAEGLVNKLNDEYERWKTQLICRFILNEWLEAISLDGFSLEQFLSTEREQLQWQSEGLPADQLSLQNAIMIFNTNITPLLLDPTSIASNWIKTRLNSKTMEVTTQNSTKFNTTLELAVRFGKILIIEEVEAISPVLFTILRKQFVYQGERKLVNVNGKLIDYHDDFKLLLCCRNAHLQLPADLSAVVNVVNFTTTPEGLSEQLLMSAIKQESPELENRHKELLRQREELQEKQYNLQNQLLEDLANASGDILQNNNLMESLNETKASSLAISKALVESDTLQQALQEEYNVYKDISSFASSLYFAIKEFSGTNVLYSLSVPAYIRLFLKSIPEMKEIDPKYGFLKKTLIQAVYSYMSRSIFTTDRIKFALHLCHKILPQQIPNDEWNFFLGNSFLNKSDLDKNENVPKWVSSSLKQKLLLLQYNLPKLYMKLQLDKESLWKKFLEIDDCEVNFPAHCDLTEFQKVITVQLLRRSRLYSVMNQCVLNLTSLNSLNSEIIQVSSIYKETIASEPVLFVTTPGTDPSIEIRDFAFTKIAKEDYIEISMGEGQEAKAFNALLDAAKNGHWLVLKNLHLVTSWLPILCQNFKSIQPHNSFRLWLITEPHKLFSPVLADCSLKIAYEVPAGVKNNLLRTYSSWGLDYVEKLNPNGARLFFILASIHALLQERRTYIPQGWSKMYEFNDTDFSTAVQLTATLWQTNNVKIQWKFLKGICLDSVYGGRIENVQDLNILESYLTQYLVDESLSNRWKPFNLDTSLPTYSNFQEYLNVIKQLSDQNLPRYFGLPENIQKAWDITASSNIILDLRNISLNKNASDTFSQEELYKKITPFMVLWKKLNHGYDFIRASTTPIPSAHKSVFTSFVSEEYYYAITLVKKIHKSFSVLNKILKSNSGADSKHLQLAHELMAYQTPKMWQGFWKGSEDPSNYLKSVIYKTIEISTWNTNPDLFLKKPINLSLLFRAETFLFTFKQNYARKTEIPMDDLVLKSTWKQSTVADAITITNLFIEGAILEGSTLEDCLSNSDNVNSAPACYLSWTQKSKIEDDEKAISVPLFNSKNREEIVAHLQYNNDEFIVISKEGILLLDILCG</sequence>
<feature type="domain" description="Dynein heavy chain linker" evidence="22">
    <location>
        <begin position="1004"/>
        <end position="1386"/>
    </location>
</feature>
<evidence type="ECO:0000256" key="10">
    <source>
        <dbReference type="ARBA" id="ARBA00022741"/>
    </source>
</evidence>
<dbReference type="InterPro" id="IPR027417">
    <property type="entry name" value="P-loop_NTPase"/>
</dbReference>
<evidence type="ECO:0000256" key="12">
    <source>
        <dbReference type="ARBA" id="ARBA00022840"/>
    </source>
</evidence>
<dbReference type="FunFam" id="3.40.50.300:FF:000996">
    <property type="entry name" value="Cytoplasmic dynein heavy chain"/>
    <property type="match status" value="1"/>
</dbReference>
<dbReference type="FunFam" id="1.20.920.20:FF:000002">
    <property type="entry name" value="Cytoplasmic dynein 1 heavy chain"/>
    <property type="match status" value="1"/>
</dbReference>
<dbReference type="InterPro" id="IPR042222">
    <property type="entry name" value="Dynein_2_N"/>
</dbReference>
<evidence type="ECO:0000259" key="23">
    <source>
        <dbReference type="Pfam" id="PF12774"/>
    </source>
</evidence>
<keyword evidence="14 19" id="KW-0175">Coiled coil</keyword>
<evidence type="ECO:0000256" key="7">
    <source>
        <dbReference type="ARBA" id="ARBA00022490"/>
    </source>
</evidence>
<dbReference type="InterPro" id="IPR035706">
    <property type="entry name" value="AAA_9"/>
</dbReference>
<evidence type="ECO:0000256" key="19">
    <source>
        <dbReference type="SAM" id="Coils"/>
    </source>
</evidence>
<evidence type="ECO:0000259" key="24">
    <source>
        <dbReference type="Pfam" id="PF12777"/>
    </source>
</evidence>
<keyword evidence="10" id="KW-0547">Nucleotide-binding</keyword>
<evidence type="ECO:0000256" key="1">
    <source>
        <dbReference type="ARBA" id="ARBA00004202"/>
    </source>
</evidence>
<evidence type="ECO:0000256" key="5">
    <source>
        <dbReference type="ARBA" id="ARBA00022473"/>
    </source>
</evidence>
<feature type="domain" description="Dynein heavy chain AAA lid" evidence="26">
    <location>
        <begin position="3511"/>
        <end position="3646"/>
    </location>
</feature>
<keyword evidence="30" id="KW-1185">Reference proteome</keyword>
<evidence type="ECO:0000256" key="18">
    <source>
        <dbReference type="ARBA" id="ARBA00023902"/>
    </source>
</evidence>
<keyword evidence="15" id="KW-0472">Membrane</keyword>
<dbReference type="Pfam" id="PF21264">
    <property type="entry name" value="DYNC2H1_AAA_dom"/>
    <property type="match status" value="1"/>
</dbReference>
<dbReference type="Pfam" id="PF03028">
    <property type="entry name" value="Dynein_heavy"/>
    <property type="match status" value="1"/>
</dbReference>
<dbReference type="FunFam" id="3.20.180.20:FF:000002">
    <property type="entry name" value="Cytoplasmic dynein heavy chain 1"/>
    <property type="match status" value="1"/>
</dbReference>
<dbReference type="GO" id="GO:0000070">
    <property type="term" value="P:mitotic sister chromatid segregation"/>
    <property type="evidence" value="ECO:0007669"/>
    <property type="project" value="UniProtKB-ARBA"/>
</dbReference>
<evidence type="ECO:0000256" key="2">
    <source>
        <dbReference type="ARBA" id="ARBA00004245"/>
    </source>
</evidence>
<evidence type="ECO:0000256" key="3">
    <source>
        <dbReference type="ARBA" id="ARBA00008887"/>
    </source>
</evidence>
<dbReference type="Pfam" id="PF12781">
    <property type="entry name" value="AAA_9"/>
    <property type="match status" value="1"/>
</dbReference>
<dbReference type="InterPro" id="IPR041228">
    <property type="entry name" value="Dynein_C"/>
</dbReference>
<dbReference type="GO" id="GO:0045505">
    <property type="term" value="F:dynein intermediate chain binding"/>
    <property type="evidence" value="ECO:0007669"/>
    <property type="project" value="InterPro"/>
</dbReference>
<dbReference type="Gene3D" id="1.10.8.1220">
    <property type="match status" value="1"/>
</dbReference>
<feature type="domain" description="Dynein heavy chain C-terminal" evidence="27">
    <location>
        <begin position="3694"/>
        <end position="3920"/>
    </location>
</feature>
<evidence type="ECO:0000259" key="28">
    <source>
        <dbReference type="Pfam" id="PF21264"/>
    </source>
</evidence>
<evidence type="ECO:0000256" key="16">
    <source>
        <dbReference type="ARBA" id="ARBA00023175"/>
    </source>
</evidence>
<keyword evidence="8" id="KW-0493">Microtubule</keyword>
<evidence type="ECO:0000313" key="29">
    <source>
        <dbReference type="EMBL" id="KAK4887690.1"/>
    </source>
</evidence>
<dbReference type="GO" id="GO:0005886">
    <property type="term" value="C:plasma membrane"/>
    <property type="evidence" value="ECO:0007669"/>
    <property type="project" value="UniProtKB-SubCell"/>
</dbReference>
<dbReference type="InterPro" id="IPR026983">
    <property type="entry name" value="DHC"/>
</dbReference>
<dbReference type="InterPro" id="IPR035699">
    <property type="entry name" value="AAA_6"/>
</dbReference>
<accession>A0AAN7QC24</accession>
<feature type="coiled-coil region" evidence="19">
    <location>
        <begin position="2852"/>
        <end position="2879"/>
    </location>
</feature>
<comment type="caution">
    <text evidence="29">The sequence shown here is derived from an EMBL/GenBank/DDBJ whole genome shotgun (WGS) entry which is preliminary data.</text>
</comment>
<evidence type="ECO:0000256" key="9">
    <source>
        <dbReference type="ARBA" id="ARBA00022737"/>
    </source>
</evidence>
<evidence type="ECO:0000259" key="25">
    <source>
        <dbReference type="Pfam" id="PF12781"/>
    </source>
</evidence>
<dbReference type="InterPro" id="IPR041658">
    <property type="entry name" value="AAA_lid_11"/>
</dbReference>
<feature type="domain" description="Dynein heavy chain coiled coil stalk" evidence="24">
    <location>
        <begin position="2590"/>
        <end position="2877"/>
    </location>
</feature>
<dbReference type="InterPro" id="IPR042219">
    <property type="entry name" value="AAA_lid_11_sf"/>
</dbReference>
<feature type="domain" description="Dynein heavy chain tail" evidence="21">
    <location>
        <begin position="209"/>
        <end position="356"/>
    </location>
</feature>
<keyword evidence="11" id="KW-0970">Cilium biogenesis/degradation</keyword>
<organism evidence="29 30">
    <name type="scientific">Aquatica leii</name>
    <dbReference type="NCBI Taxonomy" id="1421715"/>
    <lineage>
        <taxon>Eukaryota</taxon>
        <taxon>Metazoa</taxon>
        <taxon>Ecdysozoa</taxon>
        <taxon>Arthropoda</taxon>
        <taxon>Hexapoda</taxon>
        <taxon>Insecta</taxon>
        <taxon>Pterygota</taxon>
        <taxon>Neoptera</taxon>
        <taxon>Endopterygota</taxon>
        <taxon>Coleoptera</taxon>
        <taxon>Polyphaga</taxon>
        <taxon>Elateriformia</taxon>
        <taxon>Elateroidea</taxon>
        <taxon>Lampyridae</taxon>
        <taxon>Luciolinae</taxon>
        <taxon>Aquatica</taxon>
    </lineage>
</organism>
<dbReference type="EMBL" id="JARPUR010000001">
    <property type="protein sequence ID" value="KAK4887690.1"/>
    <property type="molecule type" value="Genomic_DNA"/>
</dbReference>
<evidence type="ECO:0000256" key="15">
    <source>
        <dbReference type="ARBA" id="ARBA00023136"/>
    </source>
</evidence>
<dbReference type="InterPro" id="IPR043157">
    <property type="entry name" value="Dynein_AAA1S"/>
</dbReference>
<keyword evidence="12" id="KW-0067">ATP-binding</keyword>
<feature type="domain" description="Dynein heavy chain hydrolytic ATP-binding dynein motor region" evidence="23">
    <location>
        <begin position="1521"/>
        <end position="1873"/>
    </location>
</feature>
<reference evidence="30" key="1">
    <citation type="submission" date="2023-01" db="EMBL/GenBank/DDBJ databases">
        <title>Key to firefly adult light organ development and bioluminescence: homeobox transcription factors regulate luciferase expression and transportation to peroxisome.</title>
        <authorList>
            <person name="Fu X."/>
        </authorList>
    </citation>
    <scope>NUCLEOTIDE SEQUENCE [LARGE SCALE GENOMIC DNA]</scope>
</reference>
<feature type="domain" description="Cytoplasmic dynein 2 heavy chain 1 AAA+ ATPase" evidence="28">
    <location>
        <begin position="2012"/>
        <end position="2087"/>
    </location>
</feature>
<feature type="domain" description="Dynein heavy chain ATP-binding dynein motor region" evidence="25">
    <location>
        <begin position="2912"/>
        <end position="3130"/>
    </location>
</feature>
<evidence type="ECO:0000259" key="20">
    <source>
        <dbReference type="Pfam" id="PF03028"/>
    </source>
</evidence>
<dbReference type="GO" id="GO:0030030">
    <property type="term" value="P:cell projection organization"/>
    <property type="evidence" value="ECO:0007669"/>
    <property type="project" value="UniProtKB-KW"/>
</dbReference>
<keyword evidence="17" id="KW-0206">Cytoskeleton</keyword>
<evidence type="ECO:0000256" key="6">
    <source>
        <dbReference type="ARBA" id="ARBA00022475"/>
    </source>
</evidence>
<evidence type="ECO:0000259" key="27">
    <source>
        <dbReference type="Pfam" id="PF18199"/>
    </source>
</evidence>
<dbReference type="Gene3D" id="1.20.920.20">
    <property type="match status" value="1"/>
</dbReference>
<gene>
    <name evidence="29" type="ORF">RN001_003961</name>
</gene>
<evidence type="ECO:0000256" key="4">
    <source>
        <dbReference type="ARBA" id="ARBA00022197"/>
    </source>
</evidence>
<keyword evidence="16" id="KW-0505">Motor protein</keyword>
<dbReference type="Gene3D" id="3.10.490.20">
    <property type="match status" value="1"/>
</dbReference>
<dbReference type="GO" id="GO:0030473">
    <property type="term" value="P:nuclear migration along microtubule"/>
    <property type="evidence" value="ECO:0007669"/>
    <property type="project" value="UniProtKB-ARBA"/>
</dbReference>
<evidence type="ECO:0000256" key="17">
    <source>
        <dbReference type="ARBA" id="ARBA00023212"/>
    </source>
</evidence>
<protein>
    <recommendedName>
        <fullName evidence="18">Cytoplasmic dynein 2 heavy chain 1</fullName>
    </recommendedName>
    <alternativeName>
        <fullName evidence="4">Dynein heavy chain, cytoplasmic</fullName>
    </alternativeName>
</protein>
<dbReference type="Pfam" id="PF08393">
    <property type="entry name" value="DHC_N2"/>
    <property type="match status" value="1"/>
</dbReference>
<evidence type="ECO:0000256" key="11">
    <source>
        <dbReference type="ARBA" id="ARBA00022794"/>
    </source>
</evidence>
<dbReference type="InterPro" id="IPR004273">
    <property type="entry name" value="Dynein_heavy_D6_P-loop"/>
</dbReference>
<feature type="coiled-coil region" evidence="19">
    <location>
        <begin position="2594"/>
        <end position="2667"/>
    </location>
</feature>
<dbReference type="Gene3D" id="6.10.140.1060">
    <property type="match status" value="1"/>
</dbReference>
<dbReference type="Pfam" id="PF08385">
    <property type="entry name" value="DHC_N1"/>
    <property type="match status" value="2"/>
</dbReference>
<dbReference type="PANTHER" id="PTHR45703">
    <property type="entry name" value="DYNEIN HEAVY CHAIN"/>
    <property type="match status" value="1"/>
</dbReference>
<feature type="coiled-coil region" evidence="19">
    <location>
        <begin position="3065"/>
        <end position="3099"/>
    </location>
</feature>
<name>A0AAN7QC24_9COLE</name>
<dbReference type="InterPro" id="IPR024743">
    <property type="entry name" value="Dynein_HC_stalk"/>
</dbReference>
<evidence type="ECO:0000313" key="30">
    <source>
        <dbReference type="Proteomes" id="UP001353858"/>
    </source>
</evidence>
<dbReference type="Gene3D" id="1.20.920.30">
    <property type="match status" value="1"/>
</dbReference>
<keyword evidence="5" id="KW-0217">Developmental protein</keyword>
<dbReference type="Gene3D" id="1.10.8.720">
    <property type="entry name" value="Region D6 of dynein motor"/>
    <property type="match status" value="1"/>
</dbReference>
<evidence type="ECO:0000259" key="21">
    <source>
        <dbReference type="Pfam" id="PF08385"/>
    </source>
</evidence>
<dbReference type="GO" id="GO:0005929">
    <property type="term" value="C:cilium"/>
    <property type="evidence" value="ECO:0007669"/>
    <property type="project" value="UniProtKB-SubCell"/>
</dbReference>
<dbReference type="SUPFAM" id="SSF52540">
    <property type="entry name" value="P-loop containing nucleoside triphosphate hydrolases"/>
    <property type="match status" value="3"/>
</dbReference>
<dbReference type="GO" id="GO:0000235">
    <property type="term" value="C:astral microtubule"/>
    <property type="evidence" value="ECO:0007669"/>
    <property type="project" value="UniProtKB-ARBA"/>
</dbReference>
<keyword evidence="6" id="KW-1003">Cell membrane</keyword>
<dbReference type="GO" id="GO:0051959">
    <property type="term" value="F:dynein light intermediate chain binding"/>
    <property type="evidence" value="ECO:0007669"/>
    <property type="project" value="InterPro"/>
</dbReference>
<dbReference type="InterPro" id="IPR043160">
    <property type="entry name" value="Dynein_C_barrel"/>
</dbReference>
<evidence type="ECO:0000256" key="13">
    <source>
        <dbReference type="ARBA" id="ARBA00023017"/>
    </source>
</evidence>
<feature type="domain" description="Dynein heavy chain tail" evidence="21">
    <location>
        <begin position="370"/>
        <end position="600"/>
    </location>
</feature>
<dbReference type="InterPro" id="IPR013594">
    <property type="entry name" value="Dynein_heavy_tail"/>
</dbReference>
<evidence type="ECO:0000259" key="26">
    <source>
        <dbReference type="Pfam" id="PF18198"/>
    </source>
</evidence>
<dbReference type="InterPro" id="IPR042228">
    <property type="entry name" value="Dynein_linker_3"/>
</dbReference>
<keyword evidence="7" id="KW-0963">Cytoplasm</keyword>
<comment type="subcellular location">
    <subcellularLocation>
        <location evidence="1">Cell membrane</location>
        <topology evidence="1">Peripheral membrane protein</topology>
    </subcellularLocation>
    <subcellularLocation>
        <location evidence="2">Cytoplasm</location>
        <location evidence="2">Cytoskeleton</location>
    </subcellularLocation>
</comment>
<evidence type="ECO:0000256" key="8">
    <source>
        <dbReference type="ARBA" id="ARBA00022701"/>
    </source>
</evidence>
<dbReference type="Gene3D" id="3.20.180.20">
    <property type="entry name" value="Dynein heavy chain, N-terminal domain 2"/>
    <property type="match status" value="1"/>
</dbReference>
<dbReference type="Gene3D" id="3.40.50.300">
    <property type="entry name" value="P-loop containing nucleotide triphosphate hydrolases"/>
    <property type="match status" value="6"/>
</dbReference>